<keyword evidence="4" id="KW-1185">Reference proteome</keyword>
<dbReference type="PANTHER" id="PTHR37423">
    <property type="entry name" value="SOLUBLE LYTIC MUREIN TRANSGLYCOSYLASE-RELATED"/>
    <property type="match status" value="1"/>
</dbReference>
<dbReference type="Pfam" id="PF01464">
    <property type="entry name" value="SLT"/>
    <property type="match status" value="1"/>
</dbReference>
<evidence type="ECO:0000259" key="2">
    <source>
        <dbReference type="Pfam" id="PF01464"/>
    </source>
</evidence>
<protein>
    <submittedName>
        <fullName evidence="3">Transglycosylase SLT domain-containing protein</fullName>
    </submittedName>
</protein>
<evidence type="ECO:0000313" key="3">
    <source>
        <dbReference type="EMBL" id="MBB2149648.1"/>
    </source>
</evidence>
<reference evidence="3 4" key="1">
    <citation type="submission" date="2019-11" db="EMBL/GenBank/DDBJ databases">
        <title>Description of Pedobacter sp. LMG 31462T.</title>
        <authorList>
            <person name="Carlier A."/>
            <person name="Qi S."/>
            <person name="Vandamme P."/>
        </authorList>
    </citation>
    <scope>NUCLEOTIDE SEQUENCE [LARGE SCALE GENOMIC DNA]</scope>
    <source>
        <strain evidence="3 4">LMG 31462</strain>
    </source>
</reference>
<dbReference type="Proteomes" id="UP000636110">
    <property type="component" value="Unassembled WGS sequence"/>
</dbReference>
<evidence type="ECO:0000256" key="1">
    <source>
        <dbReference type="ARBA" id="ARBA00007734"/>
    </source>
</evidence>
<name>A0ABR6EWI2_9SPHI</name>
<evidence type="ECO:0000313" key="4">
    <source>
        <dbReference type="Proteomes" id="UP000636110"/>
    </source>
</evidence>
<gene>
    <name evidence="3" type="ORF">GM920_12115</name>
</gene>
<dbReference type="PANTHER" id="PTHR37423:SF2">
    <property type="entry name" value="MEMBRANE-BOUND LYTIC MUREIN TRANSGLYCOSYLASE C"/>
    <property type="match status" value="1"/>
</dbReference>
<comment type="caution">
    <text evidence="3">The sequence shown here is derived from an EMBL/GenBank/DDBJ whole genome shotgun (WGS) entry which is preliminary data.</text>
</comment>
<dbReference type="InterPro" id="IPR023346">
    <property type="entry name" value="Lysozyme-like_dom_sf"/>
</dbReference>
<dbReference type="SUPFAM" id="SSF53955">
    <property type="entry name" value="Lysozyme-like"/>
    <property type="match status" value="1"/>
</dbReference>
<dbReference type="EMBL" id="WNXC01000003">
    <property type="protein sequence ID" value="MBB2149648.1"/>
    <property type="molecule type" value="Genomic_DNA"/>
</dbReference>
<organism evidence="3 4">
    <name type="scientific">Pedobacter gandavensis</name>
    <dbReference type="NCBI Taxonomy" id="2679963"/>
    <lineage>
        <taxon>Bacteria</taxon>
        <taxon>Pseudomonadati</taxon>
        <taxon>Bacteroidota</taxon>
        <taxon>Sphingobacteriia</taxon>
        <taxon>Sphingobacteriales</taxon>
        <taxon>Sphingobacteriaceae</taxon>
        <taxon>Pedobacter</taxon>
    </lineage>
</organism>
<sequence length="284" mass="32205">MFANVLKLLTKKRRKMIKKHIITLTVIITLLVMAKVFAYNMPQAAKSLLKEDKITKNNDTLVSEIEEPAQTMADLKFAEEGLPLGDAIVERKMEKALAKFSYSNLQTNRLHNKAAEWFPVIEPILAAYGIPDDFKYMPLVESGLKSGVSPKGAAGFWQFMPATARGYGLKVNSKVDERNNLRKSTIAAAKYIKELYGIFDNWALVAAAYNVGDNHMRKQINRQKQDNYFKMKLNSETASYVYKLISMKQIMEYPDQYGYKASRAFLAYNAEKAASEADKAENKE</sequence>
<dbReference type="InterPro" id="IPR008258">
    <property type="entry name" value="Transglycosylase_SLT_dom_1"/>
</dbReference>
<proteinExistence type="inferred from homology"/>
<feature type="domain" description="Transglycosylase SLT" evidence="2">
    <location>
        <begin position="135"/>
        <end position="228"/>
    </location>
</feature>
<dbReference type="CDD" id="cd16894">
    <property type="entry name" value="MltD-like"/>
    <property type="match status" value="1"/>
</dbReference>
<comment type="similarity">
    <text evidence="1">Belongs to the transglycosylase Slt family.</text>
</comment>
<accession>A0ABR6EWI2</accession>
<dbReference type="Gene3D" id="1.10.530.10">
    <property type="match status" value="1"/>
</dbReference>